<dbReference type="InterPro" id="IPR009689">
    <property type="entry name" value="DUF1280"/>
</dbReference>
<dbReference type="PANTHER" id="PTHR31424:SF6">
    <property type="match status" value="1"/>
</dbReference>
<dbReference type="Proteomes" id="UP000735302">
    <property type="component" value="Unassembled WGS sequence"/>
</dbReference>
<dbReference type="EMBL" id="BLXT01001848">
    <property type="protein sequence ID" value="GFN88462.1"/>
    <property type="molecule type" value="Genomic_DNA"/>
</dbReference>
<keyword evidence="2" id="KW-1185">Reference proteome</keyword>
<gene>
    <name evidence="1" type="ORF">PoB_001496800</name>
</gene>
<accession>A0AAV3Z1T2</accession>
<dbReference type="PANTHER" id="PTHR31424">
    <property type="entry name" value="PROTEIN CBG23806"/>
    <property type="match status" value="1"/>
</dbReference>
<comment type="caution">
    <text evidence="1">The sequence shown here is derived from an EMBL/GenBank/DDBJ whole genome shotgun (WGS) entry which is preliminary data.</text>
</comment>
<evidence type="ECO:0000313" key="1">
    <source>
        <dbReference type="EMBL" id="GFN88462.1"/>
    </source>
</evidence>
<proteinExistence type="predicted"/>
<organism evidence="1 2">
    <name type="scientific">Plakobranchus ocellatus</name>
    <dbReference type="NCBI Taxonomy" id="259542"/>
    <lineage>
        <taxon>Eukaryota</taxon>
        <taxon>Metazoa</taxon>
        <taxon>Spiralia</taxon>
        <taxon>Lophotrochozoa</taxon>
        <taxon>Mollusca</taxon>
        <taxon>Gastropoda</taxon>
        <taxon>Heterobranchia</taxon>
        <taxon>Euthyneura</taxon>
        <taxon>Panpulmonata</taxon>
        <taxon>Sacoglossa</taxon>
        <taxon>Placobranchoidea</taxon>
        <taxon>Plakobranchidae</taxon>
        <taxon>Plakobranchus</taxon>
    </lineage>
</organism>
<dbReference type="Pfam" id="PF06918">
    <property type="entry name" value="DUF1280"/>
    <property type="match status" value="1"/>
</dbReference>
<dbReference type="AlphaFoldDB" id="A0AAV3Z1T2"/>
<name>A0AAV3Z1T2_9GAST</name>
<protein>
    <submittedName>
        <fullName evidence="1">Amine oxidase</fullName>
    </submittedName>
</protein>
<reference evidence="1 2" key="1">
    <citation type="journal article" date="2021" name="Elife">
        <title>Chloroplast acquisition without the gene transfer in kleptoplastic sea slugs, Plakobranchus ocellatus.</title>
        <authorList>
            <person name="Maeda T."/>
            <person name="Takahashi S."/>
            <person name="Yoshida T."/>
            <person name="Shimamura S."/>
            <person name="Takaki Y."/>
            <person name="Nagai Y."/>
            <person name="Toyoda A."/>
            <person name="Suzuki Y."/>
            <person name="Arimoto A."/>
            <person name="Ishii H."/>
            <person name="Satoh N."/>
            <person name="Nishiyama T."/>
            <person name="Hasebe M."/>
            <person name="Maruyama T."/>
            <person name="Minagawa J."/>
            <person name="Obokata J."/>
            <person name="Shigenobu S."/>
        </authorList>
    </citation>
    <scope>NUCLEOTIDE SEQUENCE [LARGE SCALE GENOMIC DNA]</scope>
</reference>
<sequence length="197" mass="23030">MLRPHQVMVESESSQRKLQQDILPQDLSVETYEFLFKNDRKEEHLHPAPSVFIENFQYYLFHLLDQYSKLKILSRHGGSIPEDEIWIKIGGDHGQGSLKVTLQVLNIDKPNSKFHTSVIAIAQVPDNVHNFQSPVYRFKEQIKTLNVATWNGRKICIFLCGDCHFFSRCSWYIRIIRHSSLPLVPPDKERDKLSQRS</sequence>
<evidence type="ECO:0000313" key="2">
    <source>
        <dbReference type="Proteomes" id="UP000735302"/>
    </source>
</evidence>